<dbReference type="Pfam" id="PF00128">
    <property type="entry name" value="Alpha-amylase"/>
    <property type="match status" value="1"/>
</dbReference>
<feature type="domain" description="Glycosyl hydrolase family 13 catalytic" evidence="1">
    <location>
        <begin position="234"/>
        <end position="615"/>
    </location>
</feature>
<evidence type="ECO:0000313" key="2">
    <source>
        <dbReference type="EMBL" id="CAH0534766.1"/>
    </source>
</evidence>
<sequence>MKTRLIPLFVICSGLSACQLLSEHAQPTHLYSEHDTMPLMADPSGWFHVKPLALHQNFYLSGQTPFCPSENAEPLRVGQPITLQSCDKASMIAVTFDSQNPHRLKLESNNGQWQLQMEDERNVPHSDQLEFAEMQMVTIGESEAVTDQTAAIVEQPSNINQGCAIPSSGPVTVDVSGQFMDGTQVRDYYSGKIETVRNGKVTFTPETYSGGLLLLVAVNASQAVASETLQSTYTVHLDRFYNGDQENDFSYGRQNSAQNPNSFMGGDLAGLTQKLDYLAELGVTTIAIQAPFEQVHGWLPIKQQPFPTYPIDGKQVLDFTTLDANYGQAQDLRNLIALAHGLNMKVVFDVDLSHVGQATALDMAQYGFGALEHPTHNDPSLWTKQALAAFELNPDSAQWQHWWGPWIERIDSPELRLKQNPKVTLPEFFARKPDSKVTAIENAKLVDYLAQWLAYWPKEFGIDGMRLQANLTAEQTQQIQKATSQALQGWKSQYIFQSANTTPFELAINSAAIPAASIDPSCINQIDGYYQAGNQNKSAVEHFDSSQLNLSNIQERDQATWLLLTNRPISISYGSELNRQADQRADAFYPALSPMPWQKNNTQLQLHWQKLLQFRRQFPVLVTGDHQLVQASPYYAFVRENNKQKVMVVFAPR</sequence>
<dbReference type="PANTHER" id="PTHR10357">
    <property type="entry name" value="ALPHA-AMYLASE FAMILY MEMBER"/>
    <property type="match status" value="1"/>
</dbReference>
<dbReference type="EMBL" id="CAKLDI010000001">
    <property type="protein sequence ID" value="CAH0534766.1"/>
    <property type="molecule type" value="Genomic_DNA"/>
</dbReference>
<reference evidence="2" key="1">
    <citation type="submission" date="2021-11" db="EMBL/GenBank/DDBJ databases">
        <authorList>
            <person name="Rodrigo-Torres L."/>
            <person name="Arahal R. D."/>
            <person name="Lucena T."/>
        </authorList>
    </citation>
    <scope>NUCLEOTIDE SEQUENCE</scope>
    <source>
        <strain evidence="2">CECT 7929</strain>
    </source>
</reference>
<dbReference type="PANTHER" id="PTHR10357:SF209">
    <property type="entry name" value="PERIPLASMIC ALPHA-AMYLASE"/>
    <property type="match status" value="1"/>
</dbReference>
<organism evidence="2 3">
    <name type="scientific">Vibrio stylophorae</name>
    <dbReference type="NCBI Taxonomy" id="659351"/>
    <lineage>
        <taxon>Bacteria</taxon>
        <taxon>Pseudomonadati</taxon>
        <taxon>Pseudomonadota</taxon>
        <taxon>Gammaproteobacteria</taxon>
        <taxon>Vibrionales</taxon>
        <taxon>Vibrionaceae</taxon>
        <taxon>Vibrio</taxon>
    </lineage>
</organism>
<keyword evidence="2" id="KW-0326">Glycosidase</keyword>
<dbReference type="Gene3D" id="3.20.20.80">
    <property type="entry name" value="Glycosidases"/>
    <property type="match status" value="1"/>
</dbReference>
<name>A0ABN8DUQ5_9VIBR</name>
<evidence type="ECO:0000259" key="1">
    <source>
        <dbReference type="SMART" id="SM00642"/>
    </source>
</evidence>
<dbReference type="InterPro" id="IPR017853">
    <property type="entry name" value="GH"/>
</dbReference>
<dbReference type="SMART" id="SM00642">
    <property type="entry name" value="Aamy"/>
    <property type="match status" value="1"/>
</dbReference>
<dbReference type="SUPFAM" id="SSF51445">
    <property type="entry name" value="(Trans)glycosidases"/>
    <property type="match status" value="1"/>
</dbReference>
<dbReference type="InterPro" id="IPR006047">
    <property type="entry name" value="GH13_cat_dom"/>
</dbReference>
<accession>A0ABN8DUQ5</accession>
<proteinExistence type="predicted"/>
<evidence type="ECO:0000313" key="3">
    <source>
        <dbReference type="Proteomes" id="UP000838672"/>
    </source>
</evidence>
<dbReference type="RefSeq" id="WP_237467791.1">
    <property type="nucleotide sequence ID" value="NZ_CAKLDI010000001.1"/>
</dbReference>
<protein>
    <submittedName>
        <fullName evidence="2">Periplasmic alpha-amylase</fullName>
        <ecNumber evidence="2">3.2.1.1</ecNumber>
    </submittedName>
</protein>
<comment type="caution">
    <text evidence="2">The sequence shown here is derived from an EMBL/GenBank/DDBJ whole genome shotgun (WGS) entry which is preliminary data.</text>
</comment>
<keyword evidence="2" id="KW-0378">Hydrolase</keyword>
<dbReference type="EC" id="3.2.1.1" evidence="2"/>
<dbReference type="PROSITE" id="PS51257">
    <property type="entry name" value="PROKAR_LIPOPROTEIN"/>
    <property type="match status" value="1"/>
</dbReference>
<keyword evidence="3" id="KW-1185">Reference proteome</keyword>
<dbReference type="GO" id="GO:0004556">
    <property type="term" value="F:alpha-amylase activity"/>
    <property type="evidence" value="ECO:0007669"/>
    <property type="project" value="UniProtKB-EC"/>
</dbReference>
<dbReference type="Proteomes" id="UP000838672">
    <property type="component" value="Unassembled WGS sequence"/>
</dbReference>
<gene>
    <name evidence="2" type="primary">malS</name>
    <name evidence="2" type="ORF">VST7929_02728</name>
</gene>